<organism evidence="6 7">
    <name type="scientific">Radiobacillus deserti</name>
    <dbReference type="NCBI Taxonomy" id="2594883"/>
    <lineage>
        <taxon>Bacteria</taxon>
        <taxon>Bacillati</taxon>
        <taxon>Bacillota</taxon>
        <taxon>Bacilli</taxon>
        <taxon>Bacillales</taxon>
        <taxon>Bacillaceae</taxon>
        <taxon>Radiobacillus</taxon>
    </lineage>
</organism>
<feature type="region of interest" description="Disordered" evidence="4">
    <location>
        <begin position="121"/>
        <end position="162"/>
    </location>
</feature>
<feature type="domain" description="Superoxide dismutase copper/zinc binding" evidence="5">
    <location>
        <begin position="10"/>
        <end position="140"/>
    </location>
</feature>
<dbReference type="GO" id="GO:0004784">
    <property type="term" value="F:superoxide dismutase activity"/>
    <property type="evidence" value="ECO:0007669"/>
    <property type="project" value="UniProtKB-EC"/>
</dbReference>
<dbReference type="EMBL" id="CP041666">
    <property type="protein sequence ID" value="QDP42185.1"/>
    <property type="molecule type" value="Genomic_DNA"/>
</dbReference>
<evidence type="ECO:0000313" key="7">
    <source>
        <dbReference type="Proteomes" id="UP000315215"/>
    </source>
</evidence>
<comment type="similarity">
    <text evidence="1 3">Belongs to the Cu-Zn superoxide dismutase family.</text>
</comment>
<comment type="catalytic activity">
    <reaction evidence="3">
        <text>2 superoxide + 2 H(+) = H2O2 + O2</text>
        <dbReference type="Rhea" id="RHEA:20696"/>
        <dbReference type="ChEBI" id="CHEBI:15378"/>
        <dbReference type="ChEBI" id="CHEBI:15379"/>
        <dbReference type="ChEBI" id="CHEBI:16240"/>
        <dbReference type="ChEBI" id="CHEBI:18421"/>
        <dbReference type="EC" id="1.15.1.1"/>
    </reaction>
</comment>
<dbReference type="SUPFAM" id="SSF49329">
    <property type="entry name" value="Cu,Zn superoxide dismutase-like"/>
    <property type="match status" value="1"/>
</dbReference>
<keyword evidence="7" id="KW-1185">Reference proteome</keyword>
<keyword evidence="3" id="KW-0186">Copper</keyword>
<dbReference type="AlphaFoldDB" id="A0A516KLB9"/>
<dbReference type="KEGG" id="aqt:FN924_12625"/>
<evidence type="ECO:0000256" key="3">
    <source>
        <dbReference type="RuleBase" id="RU000393"/>
    </source>
</evidence>
<dbReference type="Proteomes" id="UP000315215">
    <property type="component" value="Chromosome"/>
</dbReference>
<name>A0A516KLB9_9BACI</name>
<dbReference type="PROSITE" id="PS00332">
    <property type="entry name" value="SOD_CU_ZN_2"/>
    <property type="match status" value="1"/>
</dbReference>
<dbReference type="PANTHER" id="PTHR10003">
    <property type="entry name" value="SUPEROXIDE DISMUTASE CU-ZN -RELATED"/>
    <property type="match status" value="1"/>
</dbReference>
<dbReference type="InterPro" id="IPR001424">
    <property type="entry name" value="SOD_Cu_Zn_dom"/>
</dbReference>
<keyword evidence="3" id="KW-0479">Metal-binding</keyword>
<dbReference type="InterPro" id="IPR018152">
    <property type="entry name" value="SOD_Cu/Zn_BS"/>
</dbReference>
<protein>
    <recommendedName>
        <fullName evidence="3">Superoxide dismutase [Cu-Zn]</fullName>
        <ecNumber evidence="3">1.15.1.1</ecNumber>
    </recommendedName>
</protein>
<comment type="function">
    <text evidence="2">Destroys radicals which are normally produced within the cells and which are toxic to biological systems. May play a role in favoring mycobacterial survival in phagocytes.</text>
</comment>
<evidence type="ECO:0000259" key="5">
    <source>
        <dbReference type="Pfam" id="PF00080"/>
    </source>
</evidence>
<dbReference type="OrthoDB" id="9792957at2"/>
<dbReference type="CDD" id="cd00305">
    <property type="entry name" value="Cu-Zn_Superoxide_Dismutase"/>
    <property type="match status" value="1"/>
</dbReference>
<keyword evidence="3" id="KW-0862">Zinc</keyword>
<evidence type="ECO:0000256" key="4">
    <source>
        <dbReference type="SAM" id="MobiDB-lite"/>
    </source>
</evidence>
<proteinExistence type="inferred from homology"/>
<dbReference type="InterPro" id="IPR024134">
    <property type="entry name" value="SOD_Cu/Zn_/chaperone"/>
</dbReference>
<comment type="cofactor">
    <cofactor evidence="3">
        <name>Cu cation</name>
        <dbReference type="ChEBI" id="CHEBI:23378"/>
    </cofactor>
    <text evidence="3">Binds 1 copper ion per subunit.</text>
</comment>
<gene>
    <name evidence="6" type="ORF">FN924_12625</name>
</gene>
<dbReference type="Pfam" id="PF00080">
    <property type="entry name" value="Sod_Cu"/>
    <property type="match status" value="1"/>
</dbReference>
<dbReference type="InterPro" id="IPR036423">
    <property type="entry name" value="SOD-like_Cu/Zn_dom_sf"/>
</dbReference>
<accession>A0A516KLB9</accession>
<comment type="cofactor">
    <cofactor evidence="3">
        <name>Zn(2+)</name>
        <dbReference type="ChEBI" id="CHEBI:29105"/>
    </cofactor>
    <text evidence="3">Binds 1 zinc ion per subunit.</text>
</comment>
<sequence length="162" mass="17255">MYNTAGDTIGTANLVEQPDGVKIQLKIEGLEPGFHGIHVHEYPVCEGPDFKSAGSHFNPDNKEHGLMYTEGPHLGDLPNIEVPPDGLVDTELTVNGATLLDGKNSLLRNEGTSLVIHASQDDGVSQPAGNSGDRVACGQIQLEKEGESPSDPTETNKPDMMK</sequence>
<reference evidence="6 7" key="1">
    <citation type="submission" date="2019-07" db="EMBL/GenBank/DDBJ databases">
        <authorList>
            <person name="Li J."/>
        </authorList>
    </citation>
    <scope>NUCLEOTIDE SEQUENCE [LARGE SCALE GENOMIC DNA]</scope>
    <source>
        <strain evidence="6 7">TKL69</strain>
    </source>
</reference>
<keyword evidence="3" id="KW-0560">Oxidoreductase</keyword>
<evidence type="ECO:0000256" key="1">
    <source>
        <dbReference type="ARBA" id="ARBA00010457"/>
    </source>
</evidence>
<dbReference type="GO" id="GO:0005507">
    <property type="term" value="F:copper ion binding"/>
    <property type="evidence" value="ECO:0007669"/>
    <property type="project" value="InterPro"/>
</dbReference>
<dbReference type="EC" id="1.15.1.1" evidence="3"/>
<evidence type="ECO:0000313" key="6">
    <source>
        <dbReference type="EMBL" id="QDP42185.1"/>
    </source>
</evidence>
<evidence type="ECO:0000256" key="2">
    <source>
        <dbReference type="ARBA" id="ARBA00024900"/>
    </source>
</evidence>
<dbReference type="Gene3D" id="2.60.40.200">
    <property type="entry name" value="Superoxide dismutase, copper/zinc binding domain"/>
    <property type="match status" value="1"/>
</dbReference>